<reference evidence="7" key="1">
    <citation type="journal article" date="2020" name="mSystems">
        <title>Genome- and Community-Level Interaction Insights into Carbon Utilization and Element Cycling Functions of Hydrothermarchaeota in Hydrothermal Sediment.</title>
        <authorList>
            <person name="Zhou Z."/>
            <person name="Liu Y."/>
            <person name="Xu W."/>
            <person name="Pan J."/>
            <person name="Luo Z.H."/>
            <person name="Li M."/>
        </authorList>
    </citation>
    <scope>NUCLEOTIDE SEQUENCE [LARGE SCALE GENOMIC DNA]</scope>
    <source>
        <strain evidence="7">HyVt-74</strain>
    </source>
</reference>
<comment type="subcellular location">
    <subcellularLocation>
        <location evidence="1">Cell inner membrane</location>
    </subcellularLocation>
</comment>
<proteinExistence type="predicted"/>
<dbReference type="GO" id="GO:0009247">
    <property type="term" value="P:glycolipid biosynthetic process"/>
    <property type="evidence" value="ECO:0007669"/>
    <property type="project" value="UniProtKB-ARBA"/>
</dbReference>
<evidence type="ECO:0000256" key="5">
    <source>
        <dbReference type="ARBA" id="ARBA00023136"/>
    </source>
</evidence>
<gene>
    <name evidence="7" type="ORF">ENL19_01425</name>
</gene>
<dbReference type="EMBL" id="DRTB01000101">
    <property type="protein sequence ID" value="HHE04705.1"/>
    <property type="molecule type" value="Genomic_DNA"/>
</dbReference>
<dbReference type="AlphaFoldDB" id="A0A7C5DAR6"/>
<keyword evidence="3" id="KW-0997">Cell inner membrane</keyword>
<dbReference type="InterPro" id="IPR004960">
    <property type="entry name" value="LipA_acyltrans"/>
</dbReference>
<sequence>MMPFLMVIATALLKFIPEKTADMIAKILSLLWYILDKKRRNIVKENIEIITGKKDWRLIKNTFLNFGYVYKDILNIPNITANNWGTYIRGEGIDNLGKGLKRGKGLILVGAHLGAWEIAGPYLASRGYPLFVVAESKGPGMRFFNFYRKYREKFGPKVIRLEEKNIAINILSLLKKNKVIPLIADRDISGTGRVFRFFGKNVKLPIGPAYISKKSGAPICIGFMVRKERGYYGYIFPPIYPENESIEGLMQKIINVFEREITKYPDQWFVFERVWNENINNK</sequence>
<evidence type="ECO:0000256" key="4">
    <source>
        <dbReference type="ARBA" id="ARBA00022679"/>
    </source>
</evidence>
<organism evidence="7">
    <name type="scientific">candidate division WOR-3 bacterium</name>
    <dbReference type="NCBI Taxonomy" id="2052148"/>
    <lineage>
        <taxon>Bacteria</taxon>
        <taxon>Bacteria division WOR-3</taxon>
    </lineage>
</organism>
<keyword evidence="6" id="KW-0012">Acyltransferase</keyword>
<evidence type="ECO:0000256" key="3">
    <source>
        <dbReference type="ARBA" id="ARBA00022519"/>
    </source>
</evidence>
<comment type="caution">
    <text evidence="7">The sequence shown here is derived from an EMBL/GenBank/DDBJ whole genome shotgun (WGS) entry which is preliminary data.</text>
</comment>
<protein>
    <recommendedName>
        <fullName evidence="8">Lipid A biosynthesis acyltransferase</fullName>
    </recommendedName>
</protein>
<dbReference type="Pfam" id="PF03279">
    <property type="entry name" value="Lip_A_acyltrans"/>
    <property type="match status" value="1"/>
</dbReference>
<dbReference type="Proteomes" id="UP000886110">
    <property type="component" value="Unassembled WGS sequence"/>
</dbReference>
<keyword evidence="4" id="KW-0808">Transferase</keyword>
<accession>A0A7C5DAR6</accession>
<keyword evidence="2" id="KW-1003">Cell membrane</keyword>
<evidence type="ECO:0000256" key="2">
    <source>
        <dbReference type="ARBA" id="ARBA00022475"/>
    </source>
</evidence>
<keyword evidence="5" id="KW-0472">Membrane</keyword>
<evidence type="ECO:0000313" key="7">
    <source>
        <dbReference type="EMBL" id="HHE04705.1"/>
    </source>
</evidence>
<evidence type="ECO:0000256" key="1">
    <source>
        <dbReference type="ARBA" id="ARBA00004533"/>
    </source>
</evidence>
<evidence type="ECO:0008006" key="8">
    <source>
        <dbReference type="Google" id="ProtNLM"/>
    </source>
</evidence>
<dbReference type="PANTHER" id="PTHR30606">
    <property type="entry name" value="LIPID A BIOSYNTHESIS LAUROYL ACYLTRANSFERASE"/>
    <property type="match status" value="1"/>
</dbReference>
<dbReference type="CDD" id="cd07984">
    <property type="entry name" value="LPLAT_LABLAT-like"/>
    <property type="match status" value="1"/>
</dbReference>
<dbReference type="PANTHER" id="PTHR30606:SF10">
    <property type="entry name" value="PHOSPHATIDYLINOSITOL MANNOSIDE ACYLTRANSFERASE"/>
    <property type="match status" value="1"/>
</dbReference>
<evidence type="ECO:0000256" key="6">
    <source>
        <dbReference type="ARBA" id="ARBA00023315"/>
    </source>
</evidence>
<name>A0A7C5DAR6_UNCW3</name>
<dbReference type="GO" id="GO:0005886">
    <property type="term" value="C:plasma membrane"/>
    <property type="evidence" value="ECO:0007669"/>
    <property type="project" value="UniProtKB-SubCell"/>
</dbReference>
<dbReference type="GO" id="GO:0016746">
    <property type="term" value="F:acyltransferase activity"/>
    <property type="evidence" value="ECO:0007669"/>
    <property type="project" value="UniProtKB-KW"/>
</dbReference>